<accession>A0AAV4VVT2</accession>
<reference evidence="1 2" key="1">
    <citation type="submission" date="2021-06" db="EMBL/GenBank/DDBJ databases">
        <title>Caerostris extrusa draft genome.</title>
        <authorList>
            <person name="Kono N."/>
            <person name="Arakawa K."/>
        </authorList>
    </citation>
    <scope>NUCLEOTIDE SEQUENCE [LARGE SCALE GENOMIC DNA]</scope>
</reference>
<keyword evidence="2" id="KW-1185">Reference proteome</keyword>
<sequence>MRTPNDNSYCKYFENSQENYFTTQTALILPKNSRLVTNIPSVTTTLNINFTRIYFGKKLLLDSRFCEFTMHIFRIQSWFLSLYAKDFRSLSTFKSSFGSCFQCYTKQNV</sequence>
<comment type="caution">
    <text evidence="1">The sequence shown here is derived from an EMBL/GenBank/DDBJ whole genome shotgun (WGS) entry which is preliminary data.</text>
</comment>
<evidence type="ECO:0000313" key="2">
    <source>
        <dbReference type="Proteomes" id="UP001054945"/>
    </source>
</evidence>
<proteinExistence type="predicted"/>
<dbReference type="Proteomes" id="UP001054945">
    <property type="component" value="Unassembled WGS sequence"/>
</dbReference>
<dbReference type="EMBL" id="BPLR01015130">
    <property type="protein sequence ID" value="GIY73829.1"/>
    <property type="molecule type" value="Genomic_DNA"/>
</dbReference>
<dbReference type="AlphaFoldDB" id="A0AAV4VVT2"/>
<organism evidence="1 2">
    <name type="scientific">Caerostris extrusa</name>
    <name type="common">Bark spider</name>
    <name type="synonym">Caerostris bankana</name>
    <dbReference type="NCBI Taxonomy" id="172846"/>
    <lineage>
        <taxon>Eukaryota</taxon>
        <taxon>Metazoa</taxon>
        <taxon>Ecdysozoa</taxon>
        <taxon>Arthropoda</taxon>
        <taxon>Chelicerata</taxon>
        <taxon>Arachnida</taxon>
        <taxon>Araneae</taxon>
        <taxon>Araneomorphae</taxon>
        <taxon>Entelegynae</taxon>
        <taxon>Araneoidea</taxon>
        <taxon>Araneidae</taxon>
        <taxon>Caerostris</taxon>
    </lineage>
</organism>
<gene>
    <name evidence="1" type="ORF">CEXT_414571</name>
</gene>
<evidence type="ECO:0000313" key="1">
    <source>
        <dbReference type="EMBL" id="GIY73829.1"/>
    </source>
</evidence>
<name>A0AAV4VVT2_CAEEX</name>
<protein>
    <submittedName>
        <fullName evidence="1">Uncharacterized protein</fullName>
    </submittedName>
</protein>